<dbReference type="AlphaFoldDB" id="A0A1G7PD26"/>
<name>A0A1G7PD26_9BACT</name>
<dbReference type="InterPro" id="IPR017801">
    <property type="entry name" value="DUF3738"/>
</dbReference>
<dbReference type="Pfam" id="PF12543">
    <property type="entry name" value="DUF3738"/>
    <property type="match status" value="1"/>
</dbReference>
<dbReference type="EMBL" id="LT629690">
    <property type="protein sequence ID" value="SDF84216.1"/>
    <property type="molecule type" value="Genomic_DNA"/>
</dbReference>
<dbReference type="Proteomes" id="UP000182427">
    <property type="component" value="Chromosome I"/>
</dbReference>
<evidence type="ECO:0000313" key="3">
    <source>
        <dbReference type="Proteomes" id="UP000182427"/>
    </source>
</evidence>
<gene>
    <name evidence="2" type="ORF">SAMN05444167_3467</name>
</gene>
<feature type="signal peptide" evidence="1">
    <location>
        <begin position="1"/>
        <end position="18"/>
    </location>
</feature>
<accession>A0A1G7PD26</accession>
<feature type="chain" id="PRO_5009242227" evidence="1">
    <location>
        <begin position="19"/>
        <end position="252"/>
    </location>
</feature>
<dbReference type="OrthoDB" id="116295at2"/>
<proteinExistence type="predicted"/>
<organism evidence="2 3">
    <name type="scientific">Terriglobus roseus</name>
    <dbReference type="NCBI Taxonomy" id="392734"/>
    <lineage>
        <taxon>Bacteria</taxon>
        <taxon>Pseudomonadati</taxon>
        <taxon>Acidobacteriota</taxon>
        <taxon>Terriglobia</taxon>
        <taxon>Terriglobales</taxon>
        <taxon>Acidobacteriaceae</taxon>
        <taxon>Terriglobus</taxon>
    </lineage>
</organism>
<keyword evidence="1" id="KW-0732">Signal</keyword>
<sequence>MSGCNFLVAALLTMPCMAQIPTPPTGFEVATIKPTPLVNDGRSHINYPQGGDFSTSNVTLMQLISWAFDMQPKRILNGPDWINNQRIDIQAKTDASADAKLRTMSNTDANAEKRRMVQALLVERFALKVHRETQTLNAFDLIVDGQSKLTASTTNDNRWDGGRTYLRGTGFSTDILAEQLSRPAGKVVVNHTGLAGRYDVKLEWSPDDGSAPNSDAPGFFKAVQEQLGLKLVPAKEPLDVLVLDHVEQPSQN</sequence>
<keyword evidence="3" id="KW-1185">Reference proteome</keyword>
<reference evidence="2 3" key="1">
    <citation type="submission" date="2016-10" db="EMBL/GenBank/DDBJ databases">
        <authorList>
            <person name="de Groot N.N."/>
        </authorList>
    </citation>
    <scope>NUCLEOTIDE SEQUENCE [LARGE SCALE GENOMIC DNA]</scope>
    <source>
        <strain evidence="2 3">GAS232</strain>
    </source>
</reference>
<evidence type="ECO:0000313" key="2">
    <source>
        <dbReference type="EMBL" id="SDF84216.1"/>
    </source>
</evidence>
<protein>
    <submittedName>
        <fullName evidence="2">Soil-associated protein, TIGR03435 family</fullName>
    </submittedName>
</protein>
<dbReference type="NCBIfam" id="TIGR03435">
    <property type="entry name" value="Soli_TIGR03435"/>
    <property type="match status" value="1"/>
</dbReference>
<dbReference type="RefSeq" id="WP_083346255.1">
    <property type="nucleotide sequence ID" value="NZ_LT629690.1"/>
</dbReference>
<evidence type="ECO:0000256" key="1">
    <source>
        <dbReference type="SAM" id="SignalP"/>
    </source>
</evidence>